<dbReference type="PANTHER" id="PTHR41252:SF1">
    <property type="entry name" value="BLR2505 PROTEIN"/>
    <property type="match status" value="1"/>
</dbReference>
<reference evidence="3" key="1">
    <citation type="submission" date="2019-03" db="EMBL/GenBank/DDBJ databases">
        <authorList>
            <person name="Danneels B."/>
        </authorList>
    </citation>
    <scope>NUCLEOTIDE SEQUENCE</scope>
</reference>
<dbReference type="InterPro" id="IPR020955">
    <property type="entry name" value="Uncharacterised_Atu4866"/>
</dbReference>
<dbReference type="AlphaFoldDB" id="A0A484V327"/>
<organism evidence="3">
    <name type="scientific">plant metagenome</name>
    <dbReference type="NCBI Taxonomy" id="1297885"/>
    <lineage>
        <taxon>unclassified sequences</taxon>
        <taxon>metagenomes</taxon>
        <taxon>organismal metagenomes</taxon>
    </lineage>
</organism>
<dbReference type="InterPro" id="IPR032710">
    <property type="entry name" value="NTF2-like_dom_sf"/>
</dbReference>
<gene>
    <name evidence="2" type="ORF">ISE1_3393</name>
    <name evidence="3" type="ORF">ISE2_3373</name>
</gene>
<dbReference type="Pfam" id="PF12680">
    <property type="entry name" value="SnoaL_2"/>
    <property type="match status" value="1"/>
</dbReference>
<name>A0A484V327_9ZZZZ</name>
<dbReference type="EMBL" id="CAADIN010000024">
    <property type="protein sequence ID" value="VFR93136.1"/>
    <property type="molecule type" value="Genomic_DNA"/>
</dbReference>
<evidence type="ECO:0000259" key="1">
    <source>
        <dbReference type="Pfam" id="PF12680"/>
    </source>
</evidence>
<dbReference type="InterPro" id="IPR038646">
    <property type="entry name" value="Atu4866-like_sf"/>
</dbReference>
<sequence length="250" mass="27969">MTTFKSFLTAVVLVASTLFTGTALARASDAPAEKNRQFIAQAFEKWAAGGRTFFDDVLAPDITWIIKGTSPAAGTYQGRDDFMKRAVTPFATRLSTPIKPVVRDIWASGNDVVVHWDGTATAADGAPYSNSYVWIFRMENQRAKEVIAFLDLVPYDDVIRRIPMQEQGARNTGKTSYTAMWVTDDGYIRHELLPNGRYDEARGDRESAYQGRYQIQGNQIAYWDDTGFTADGVFVDADTLHHGGMIFRRQ</sequence>
<dbReference type="SUPFAM" id="SSF54427">
    <property type="entry name" value="NTF2-like"/>
    <property type="match status" value="1"/>
</dbReference>
<evidence type="ECO:0000313" key="2">
    <source>
        <dbReference type="EMBL" id="VFR61007.1"/>
    </source>
</evidence>
<dbReference type="Pfam" id="PF11512">
    <property type="entry name" value="Atu4866"/>
    <property type="match status" value="1"/>
</dbReference>
<proteinExistence type="predicted"/>
<dbReference type="Gene3D" id="3.10.450.50">
    <property type="match status" value="1"/>
</dbReference>
<accession>A0A484V327</accession>
<dbReference type="EMBL" id="CAADIM010000001">
    <property type="protein sequence ID" value="VFR61007.1"/>
    <property type="molecule type" value="Genomic_DNA"/>
</dbReference>
<dbReference type="InterPro" id="IPR037401">
    <property type="entry name" value="SnoaL-like"/>
</dbReference>
<evidence type="ECO:0000313" key="3">
    <source>
        <dbReference type="EMBL" id="VFR93136.1"/>
    </source>
</evidence>
<protein>
    <recommendedName>
        <fullName evidence="1">SnoaL-like domain-containing protein</fullName>
    </recommendedName>
</protein>
<feature type="domain" description="SnoaL-like" evidence="1">
    <location>
        <begin position="41"/>
        <end position="145"/>
    </location>
</feature>
<dbReference type="PANTHER" id="PTHR41252">
    <property type="entry name" value="BLR2505 PROTEIN"/>
    <property type="match status" value="1"/>
</dbReference>
<dbReference type="Gene3D" id="2.40.128.290">
    <property type="entry name" value="Uncharacterised protein Atu4866, PF11512"/>
    <property type="match status" value="1"/>
</dbReference>